<dbReference type="RefSeq" id="WP_236344542.1">
    <property type="nucleotide sequence ID" value="NZ_CAKMMF010000027.1"/>
</dbReference>
<dbReference type="SUPFAM" id="SSF53850">
    <property type="entry name" value="Periplasmic binding protein-like II"/>
    <property type="match status" value="1"/>
</dbReference>
<keyword evidence="5" id="KW-0812">Transmembrane</keyword>
<keyword evidence="7" id="KW-1185">Reference proteome</keyword>
<dbReference type="EMBL" id="CAKMMF010000027">
    <property type="protein sequence ID" value="CAH1216833.1"/>
    <property type="molecule type" value="Genomic_DNA"/>
</dbReference>
<dbReference type="PANTHER" id="PTHR43649">
    <property type="entry name" value="ARABINOSE-BINDING PROTEIN-RELATED"/>
    <property type="match status" value="1"/>
</dbReference>
<reference evidence="6" key="1">
    <citation type="submission" date="2022-01" db="EMBL/GenBank/DDBJ databases">
        <authorList>
            <person name="Criscuolo A."/>
        </authorList>
    </citation>
    <scope>NUCLEOTIDE SEQUENCE</scope>
    <source>
        <strain evidence="6">CIP111893</strain>
    </source>
</reference>
<evidence type="ECO:0000313" key="7">
    <source>
        <dbReference type="Proteomes" id="UP000838686"/>
    </source>
</evidence>
<evidence type="ECO:0000256" key="1">
    <source>
        <dbReference type="ARBA" id="ARBA00004196"/>
    </source>
</evidence>
<evidence type="ECO:0000256" key="5">
    <source>
        <dbReference type="SAM" id="Phobius"/>
    </source>
</evidence>
<keyword evidence="3" id="KW-0813">Transport</keyword>
<comment type="subcellular location">
    <subcellularLocation>
        <location evidence="1">Cell envelope</location>
    </subcellularLocation>
</comment>
<evidence type="ECO:0000256" key="4">
    <source>
        <dbReference type="ARBA" id="ARBA00022729"/>
    </source>
</evidence>
<dbReference type="InterPro" id="IPR050490">
    <property type="entry name" value="Bact_solute-bd_prot1"/>
</dbReference>
<evidence type="ECO:0000313" key="6">
    <source>
        <dbReference type="EMBL" id="CAH1216833.1"/>
    </source>
</evidence>
<dbReference type="Proteomes" id="UP000838686">
    <property type="component" value="Unassembled WGS sequence"/>
</dbReference>
<name>A0ABM9CMN5_9BACL</name>
<feature type="transmembrane region" description="Helical" evidence="5">
    <location>
        <begin position="12"/>
        <end position="29"/>
    </location>
</feature>
<sequence>MNVKKKGVSFRTGMVVLIIIVLAGGGWLFRGELKQLLGKEPDSDIPAALRDNPIAGEDIELVVHASSYSNFELQLKKPFIIRHPSVRIRMAKESGGLENDPEKFMEWMDKEKPDVLQLPIKLYMKLASEGRLKPLAPYMQGSEFDVEAIHAPLVQLLREAGGGELYGLTPEFRSAALYVNEELFQEHGIPVPEAGIELDEVLQLAARFKGTGAFGLFADHSNPYSLVKTIGEASGLQALSASEGQLKATVQSSAWEGIWQQVSDGFREEWIAMPKPRGEGSILMKDLAKFDIFAQGEAAMMIDDDGYYYSNLLIFEKEAKVKLKWSTIPFHITSAANQGKYLTTGTIYAINAASSNGRAAWELIRFVNGEEIAKRTDLDPNRGLSVLARRSNMKSQPEEYWKAFYEMAIDAPQAIGDLKRKSMGQEAAIEQQLSELASERLKSVIEGAMSVEEALAELQEAVQTAIDEAKLKGSGEQP</sequence>
<evidence type="ECO:0000256" key="3">
    <source>
        <dbReference type="ARBA" id="ARBA00022448"/>
    </source>
</evidence>
<comment type="similarity">
    <text evidence="2">Belongs to the bacterial solute-binding protein 1 family.</text>
</comment>
<keyword evidence="4" id="KW-0732">Signal</keyword>
<protein>
    <recommendedName>
        <fullName evidence="8">Multiple sugar transport system substrate-binding protein</fullName>
    </recommendedName>
</protein>
<gene>
    <name evidence="6" type="ORF">PAECIP111893_04184</name>
</gene>
<evidence type="ECO:0000256" key="2">
    <source>
        <dbReference type="ARBA" id="ARBA00008520"/>
    </source>
</evidence>
<proteinExistence type="inferred from homology"/>
<accession>A0ABM9CMN5</accession>
<comment type="caution">
    <text evidence="6">The sequence shown here is derived from an EMBL/GenBank/DDBJ whole genome shotgun (WGS) entry which is preliminary data.</text>
</comment>
<dbReference type="Gene3D" id="3.40.190.10">
    <property type="entry name" value="Periplasmic binding protein-like II"/>
    <property type="match status" value="1"/>
</dbReference>
<dbReference type="PANTHER" id="PTHR43649:SF31">
    <property type="entry name" value="SN-GLYCEROL-3-PHOSPHATE-BINDING PERIPLASMIC PROTEIN UGPB"/>
    <property type="match status" value="1"/>
</dbReference>
<keyword evidence="5" id="KW-1133">Transmembrane helix</keyword>
<dbReference type="Pfam" id="PF01547">
    <property type="entry name" value="SBP_bac_1"/>
    <property type="match status" value="1"/>
</dbReference>
<dbReference type="InterPro" id="IPR006059">
    <property type="entry name" value="SBP"/>
</dbReference>
<organism evidence="6 7">
    <name type="scientific">Paenibacillus plantiphilus</name>
    <dbReference type="NCBI Taxonomy" id="2905650"/>
    <lineage>
        <taxon>Bacteria</taxon>
        <taxon>Bacillati</taxon>
        <taxon>Bacillota</taxon>
        <taxon>Bacilli</taxon>
        <taxon>Bacillales</taxon>
        <taxon>Paenibacillaceae</taxon>
        <taxon>Paenibacillus</taxon>
    </lineage>
</organism>
<keyword evidence="5" id="KW-0472">Membrane</keyword>
<evidence type="ECO:0008006" key="8">
    <source>
        <dbReference type="Google" id="ProtNLM"/>
    </source>
</evidence>